<reference evidence="3 4" key="1">
    <citation type="submission" date="2015-10" db="EMBL/GenBank/DDBJ databases">
        <title>Draft Genome Sequence of Chlorobium limicola strain Frasassi Growing under Artificial Lighting in the Frasassi Cave System.</title>
        <authorList>
            <person name="Mansor M."/>
            <person name="Macalady J."/>
        </authorList>
    </citation>
    <scope>NUCLEOTIDE SEQUENCE [LARGE SCALE GENOMIC DNA]</scope>
    <source>
        <strain evidence="3 4">Frasassi</strain>
    </source>
</reference>
<evidence type="ECO:0000313" key="3">
    <source>
        <dbReference type="EMBL" id="KUL28131.1"/>
    </source>
</evidence>
<dbReference type="SUPFAM" id="SSF51735">
    <property type="entry name" value="NAD(P)-binding Rossmann-fold domains"/>
    <property type="match status" value="1"/>
</dbReference>
<dbReference type="RefSeq" id="WP_059139044.1">
    <property type="nucleotide sequence ID" value="NZ_LMBR01000138.1"/>
</dbReference>
<feature type="domain" description="NAD-dependent epimerase/dehydratase" evidence="2">
    <location>
        <begin position="10"/>
        <end position="231"/>
    </location>
</feature>
<dbReference type="GO" id="GO:0004029">
    <property type="term" value="F:aldehyde dehydrogenase (NAD+) activity"/>
    <property type="evidence" value="ECO:0007669"/>
    <property type="project" value="TreeGrafter"/>
</dbReference>
<dbReference type="Proteomes" id="UP000053937">
    <property type="component" value="Unassembled WGS sequence"/>
</dbReference>
<dbReference type="InterPro" id="IPR001509">
    <property type="entry name" value="Epimerase_deHydtase"/>
</dbReference>
<dbReference type="GO" id="GO:0005737">
    <property type="term" value="C:cytoplasm"/>
    <property type="evidence" value="ECO:0007669"/>
    <property type="project" value="TreeGrafter"/>
</dbReference>
<feature type="transmembrane region" description="Helical" evidence="1">
    <location>
        <begin position="266"/>
        <end position="287"/>
    </location>
</feature>
<accession>A0A101JKN9</accession>
<evidence type="ECO:0000313" key="4">
    <source>
        <dbReference type="Proteomes" id="UP000053937"/>
    </source>
</evidence>
<dbReference type="Pfam" id="PF01370">
    <property type="entry name" value="Epimerase"/>
    <property type="match status" value="1"/>
</dbReference>
<evidence type="ECO:0000256" key="1">
    <source>
        <dbReference type="SAM" id="Phobius"/>
    </source>
</evidence>
<keyword evidence="1" id="KW-1133">Transmembrane helix</keyword>
<name>A0A101JKN9_CHLLI</name>
<organism evidence="3 4">
    <name type="scientific">Chlorobium limicola</name>
    <dbReference type="NCBI Taxonomy" id="1092"/>
    <lineage>
        <taxon>Bacteria</taxon>
        <taxon>Pseudomonadati</taxon>
        <taxon>Chlorobiota</taxon>
        <taxon>Chlorobiia</taxon>
        <taxon>Chlorobiales</taxon>
        <taxon>Chlorobiaceae</taxon>
        <taxon>Chlorobium/Pelodictyon group</taxon>
        <taxon>Chlorobium</taxon>
    </lineage>
</organism>
<comment type="caution">
    <text evidence="3">The sequence shown here is derived from an EMBL/GenBank/DDBJ whole genome shotgun (WGS) entry which is preliminary data.</text>
</comment>
<dbReference type="EMBL" id="LMBR01000138">
    <property type="protein sequence ID" value="KUL28131.1"/>
    <property type="molecule type" value="Genomic_DNA"/>
</dbReference>
<dbReference type="Gene3D" id="3.40.50.720">
    <property type="entry name" value="NAD(P)-binding Rossmann-like Domain"/>
    <property type="match status" value="1"/>
</dbReference>
<dbReference type="AlphaFoldDB" id="A0A101JKN9"/>
<gene>
    <name evidence="3" type="ORF">ASB62_05930</name>
</gene>
<keyword evidence="1" id="KW-0472">Membrane</keyword>
<dbReference type="PANTHER" id="PTHR48079">
    <property type="entry name" value="PROTEIN YEEZ"/>
    <property type="match status" value="1"/>
</dbReference>
<keyword evidence="1" id="KW-0812">Transmembrane</keyword>
<evidence type="ECO:0000259" key="2">
    <source>
        <dbReference type="Pfam" id="PF01370"/>
    </source>
</evidence>
<keyword evidence="4" id="KW-1185">Reference proteome</keyword>
<sequence length="336" mass="35925">MGKGAGIEKVLVTGSTGFIGKRLVAALQEKGFVVRVFLRNESVSEGLFPESVAVVRGGYHDRAALAAAVDGVQRIIHLAGVTKAADEAGFDSGNVYPVQQMLDAVKRHNPDLKRFLLVSSLAAAGPAHEGRVGVREGDTPLPVSAYGRSKLRGEEVCLKSAGSVPVTIVRPPAVYGPGDRDILQIFQMMQKGMLVSAGNASKQRFSMIYVDDLVAGIIDAACSEKAAGRIYYLAAPRPYSWENLIAAVKPAIGFSRLMRITLPRPLVYALGAILGAFGAITGTLPLINRDKANELVQDFWVCSPDRAAAELGFHAETSLEDGAAKTVAWYRDKGWM</sequence>
<dbReference type="OrthoDB" id="1490291at2"/>
<dbReference type="PANTHER" id="PTHR48079:SF6">
    <property type="entry name" value="NAD(P)-BINDING DOMAIN-CONTAINING PROTEIN-RELATED"/>
    <property type="match status" value="1"/>
</dbReference>
<dbReference type="InterPro" id="IPR036291">
    <property type="entry name" value="NAD(P)-bd_dom_sf"/>
</dbReference>
<dbReference type="InterPro" id="IPR051783">
    <property type="entry name" value="NAD(P)-dependent_oxidoreduct"/>
</dbReference>
<protein>
    <submittedName>
        <fullName evidence="3">Epimerase</fullName>
    </submittedName>
</protein>
<proteinExistence type="predicted"/>